<protein>
    <submittedName>
        <fullName evidence="5">Pyridoxal-phosphate dependent enzyme</fullName>
    </submittedName>
</protein>
<dbReference type="InterPro" id="IPR050147">
    <property type="entry name" value="Ser/Thr_Dehydratase"/>
</dbReference>
<comment type="caution">
    <text evidence="5">The sequence shown here is derived from an EMBL/GenBank/DDBJ whole genome shotgun (WGS) entry which is preliminary data.</text>
</comment>
<dbReference type="SUPFAM" id="SSF53686">
    <property type="entry name" value="Tryptophan synthase beta subunit-like PLP-dependent enzymes"/>
    <property type="match status" value="1"/>
</dbReference>
<evidence type="ECO:0000256" key="1">
    <source>
        <dbReference type="ARBA" id="ARBA00001933"/>
    </source>
</evidence>
<dbReference type="InterPro" id="IPR000634">
    <property type="entry name" value="Ser/Thr_deHydtase_PyrdxlP-BS"/>
</dbReference>
<gene>
    <name evidence="5" type="ORF">ACFQMN_01765</name>
</gene>
<dbReference type="Proteomes" id="UP001596494">
    <property type="component" value="Unassembled WGS sequence"/>
</dbReference>
<evidence type="ECO:0000256" key="2">
    <source>
        <dbReference type="ARBA" id="ARBA00022898"/>
    </source>
</evidence>
<evidence type="ECO:0000256" key="3">
    <source>
        <dbReference type="ARBA" id="ARBA00023239"/>
    </source>
</evidence>
<keyword evidence="3" id="KW-0456">Lyase</keyword>
<organism evidence="5 6">
    <name type="scientific">Halobacillus campisalis</name>
    <dbReference type="NCBI Taxonomy" id="435909"/>
    <lineage>
        <taxon>Bacteria</taxon>
        <taxon>Bacillati</taxon>
        <taxon>Bacillota</taxon>
        <taxon>Bacilli</taxon>
        <taxon>Bacillales</taxon>
        <taxon>Bacillaceae</taxon>
        <taxon>Halobacillus</taxon>
    </lineage>
</organism>
<sequence>MKNKLSLRDVWQANKRIRNIVAKTPLLYSEPLSKHTGRHIYLKLENYQPTGAFKLRGAANKILSLTPEEQSKGVATFSTGNHGIAVAYVAEQLGIKATVCISNRVPNEKVNRLMRLGANVEKVGENQDDAEAFCYELEESQGLTVIKPFDDIQVIAGQGTIGLEILRELPEVDQLIIPLSGGGLLSGIAFTLKTMMPDIHIQGISMENSAVMHESLKRGVPVSMKESDTLADSLLGGLGPSNEHTFQLTGQYLDESLLVSEETIKKGILFMMEHHKMIIEGAAAAGIGKVLHKSEEAGENIVIVVSGNNVDHDTIRQLL</sequence>
<accession>A0ABW2K0B3</accession>
<dbReference type="EMBL" id="JBHTBY010000001">
    <property type="protein sequence ID" value="MFC7319611.1"/>
    <property type="molecule type" value="Genomic_DNA"/>
</dbReference>
<dbReference type="PANTHER" id="PTHR48078">
    <property type="entry name" value="THREONINE DEHYDRATASE, MITOCHONDRIAL-RELATED"/>
    <property type="match status" value="1"/>
</dbReference>
<dbReference type="Pfam" id="PF00291">
    <property type="entry name" value="PALP"/>
    <property type="match status" value="1"/>
</dbReference>
<evidence type="ECO:0000313" key="5">
    <source>
        <dbReference type="EMBL" id="MFC7319611.1"/>
    </source>
</evidence>
<dbReference type="InterPro" id="IPR001926">
    <property type="entry name" value="TrpB-like_PALP"/>
</dbReference>
<feature type="domain" description="Tryptophan synthase beta chain-like PALP" evidence="4">
    <location>
        <begin position="19"/>
        <end position="307"/>
    </location>
</feature>
<reference evidence="6" key="1">
    <citation type="journal article" date="2019" name="Int. J. Syst. Evol. Microbiol.">
        <title>The Global Catalogue of Microorganisms (GCM) 10K type strain sequencing project: providing services to taxonomists for standard genome sequencing and annotation.</title>
        <authorList>
            <consortium name="The Broad Institute Genomics Platform"/>
            <consortium name="The Broad Institute Genome Sequencing Center for Infectious Disease"/>
            <person name="Wu L."/>
            <person name="Ma J."/>
        </authorList>
    </citation>
    <scope>NUCLEOTIDE SEQUENCE [LARGE SCALE GENOMIC DNA]</scope>
    <source>
        <strain evidence="6">CCUG 73951</strain>
    </source>
</reference>
<proteinExistence type="predicted"/>
<dbReference type="CDD" id="cd01562">
    <property type="entry name" value="Thr-dehyd"/>
    <property type="match status" value="1"/>
</dbReference>
<comment type="cofactor">
    <cofactor evidence="1">
        <name>pyridoxal 5'-phosphate</name>
        <dbReference type="ChEBI" id="CHEBI:597326"/>
    </cofactor>
</comment>
<dbReference type="InterPro" id="IPR036052">
    <property type="entry name" value="TrpB-like_PALP_sf"/>
</dbReference>
<dbReference type="PANTHER" id="PTHR48078:SF6">
    <property type="entry name" value="L-THREONINE DEHYDRATASE CATABOLIC TDCB"/>
    <property type="match status" value="1"/>
</dbReference>
<evidence type="ECO:0000259" key="4">
    <source>
        <dbReference type="Pfam" id="PF00291"/>
    </source>
</evidence>
<keyword evidence="6" id="KW-1185">Reference proteome</keyword>
<evidence type="ECO:0000313" key="6">
    <source>
        <dbReference type="Proteomes" id="UP001596494"/>
    </source>
</evidence>
<dbReference type="PROSITE" id="PS00165">
    <property type="entry name" value="DEHYDRATASE_SER_THR"/>
    <property type="match status" value="1"/>
</dbReference>
<dbReference type="Gene3D" id="3.40.50.1100">
    <property type="match status" value="2"/>
</dbReference>
<name>A0ABW2K0B3_9BACI</name>
<dbReference type="RefSeq" id="WP_289215406.1">
    <property type="nucleotide sequence ID" value="NZ_JAPVRC010000003.1"/>
</dbReference>
<keyword evidence="2" id="KW-0663">Pyridoxal phosphate</keyword>